<organism evidence="1 2">
    <name type="scientific">Rhododendron molle</name>
    <name type="common">Chinese azalea</name>
    <name type="synonym">Azalea mollis</name>
    <dbReference type="NCBI Taxonomy" id="49168"/>
    <lineage>
        <taxon>Eukaryota</taxon>
        <taxon>Viridiplantae</taxon>
        <taxon>Streptophyta</taxon>
        <taxon>Embryophyta</taxon>
        <taxon>Tracheophyta</taxon>
        <taxon>Spermatophyta</taxon>
        <taxon>Magnoliopsida</taxon>
        <taxon>eudicotyledons</taxon>
        <taxon>Gunneridae</taxon>
        <taxon>Pentapetalae</taxon>
        <taxon>asterids</taxon>
        <taxon>Ericales</taxon>
        <taxon>Ericaceae</taxon>
        <taxon>Ericoideae</taxon>
        <taxon>Rhodoreae</taxon>
        <taxon>Rhododendron</taxon>
    </lineage>
</organism>
<sequence length="103" mass="11447">MRHRDSLPMEVSSDYLSSDKTGFRVIRWRVGATAELVGGSSVYGSGGAAMVYGRGNGGARLRLAIIRLEEEEKVVMASMAARRWEGYDGEEEREWRYAGEIVS</sequence>
<reference evidence="1" key="1">
    <citation type="submission" date="2022-02" db="EMBL/GenBank/DDBJ databases">
        <title>Plant Genome Project.</title>
        <authorList>
            <person name="Zhang R.-G."/>
        </authorList>
    </citation>
    <scope>NUCLEOTIDE SEQUENCE</scope>
    <source>
        <strain evidence="1">AT1</strain>
    </source>
</reference>
<accession>A0ACC0MPR3</accession>
<comment type="caution">
    <text evidence="1">The sequence shown here is derived from an EMBL/GenBank/DDBJ whole genome shotgun (WGS) entry which is preliminary data.</text>
</comment>
<dbReference type="EMBL" id="CM046395">
    <property type="protein sequence ID" value="KAI8542761.1"/>
    <property type="molecule type" value="Genomic_DNA"/>
</dbReference>
<proteinExistence type="predicted"/>
<dbReference type="Proteomes" id="UP001062846">
    <property type="component" value="Chromosome 8"/>
</dbReference>
<evidence type="ECO:0000313" key="1">
    <source>
        <dbReference type="EMBL" id="KAI8542761.1"/>
    </source>
</evidence>
<evidence type="ECO:0000313" key="2">
    <source>
        <dbReference type="Proteomes" id="UP001062846"/>
    </source>
</evidence>
<protein>
    <submittedName>
        <fullName evidence="1">Uncharacterized protein</fullName>
    </submittedName>
</protein>
<keyword evidence="2" id="KW-1185">Reference proteome</keyword>
<name>A0ACC0MPR3_RHOML</name>
<gene>
    <name evidence="1" type="ORF">RHMOL_Rhmol08G0164800</name>
</gene>